<reference evidence="4 5" key="1">
    <citation type="submission" date="2020-02" db="EMBL/GenBank/DDBJ databases">
        <title>Complete genome sequence of the novel Campylobacter species Candidatus Campylobacter infans.</title>
        <authorList>
            <person name="Duim B."/>
            <person name="Zomer A."/>
            <person name="van der Graaf L."/>
            <person name="Wagenaar J."/>
        </authorList>
    </citation>
    <scope>NUCLEOTIDE SEQUENCE [LARGE SCALE GENOMIC DNA]</scope>
    <source>
        <strain evidence="4 5">19S00001</strain>
    </source>
</reference>
<evidence type="ECO:0000256" key="2">
    <source>
        <dbReference type="ARBA" id="ARBA00022801"/>
    </source>
</evidence>
<dbReference type="GO" id="GO:0008233">
    <property type="term" value="F:peptidase activity"/>
    <property type="evidence" value="ECO:0007669"/>
    <property type="project" value="UniProtKB-KW"/>
</dbReference>
<comment type="similarity">
    <text evidence="3">Belongs to the peptidase U32 family.</text>
</comment>
<evidence type="ECO:0000313" key="4">
    <source>
        <dbReference type="EMBL" id="QLI05470.1"/>
    </source>
</evidence>
<dbReference type="PANTHER" id="PTHR30217:SF6">
    <property type="entry name" value="TRNA HYDROXYLATION PROTEIN P"/>
    <property type="match status" value="1"/>
</dbReference>
<dbReference type="PANTHER" id="PTHR30217">
    <property type="entry name" value="PEPTIDASE U32 FAMILY"/>
    <property type="match status" value="1"/>
</dbReference>
<organism evidence="4 5">
    <name type="scientific">Candidatus Campylobacter infans</name>
    <dbReference type="NCBI Taxonomy" id="2561898"/>
    <lineage>
        <taxon>Bacteria</taxon>
        <taxon>Pseudomonadati</taxon>
        <taxon>Campylobacterota</taxon>
        <taxon>Epsilonproteobacteria</taxon>
        <taxon>Campylobacterales</taxon>
        <taxon>Campylobacteraceae</taxon>
        <taxon>Campylobacter</taxon>
    </lineage>
</organism>
<name>A0A7H9CH89_9BACT</name>
<proteinExistence type="inferred from homology"/>
<dbReference type="Pfam" id="PF01136">
    <property type="entry name" value="Peptidase_U32"/>
    <property type="match status" value="1"/>
</dbReference>
<dbReference type="InterPro" id="IPR001539">
    <property type="entry name" value="Peptidase_U32"/>
</dbReference>
<dbReference type="GO" id="GO:0006508">
    <property type="term" value="P:proteolysis"/>
    <property type="evidence" value="ECO:0007669"/>
    <property type="project" value="UniProtKB-KW"/>
</dbReference>
<dbReference type="EMBL" id="CP049075">
    <property type="protein sequence ID" value="QLI05470.1"/>
    <property type="molecule type" value="Genomic_DNA"/>
</dbReference>
<keyword evidence="2" id="KW-0378">Hydrolase</keyword>
<keyword evidence="1" id="KW-0645">Protease</keyword>
<gene>
    <name evidence="4" type="ORF">CINF_0965</name>
</gene>
<dbReference type="PROSITE" id="PS01276">
    <property type="entry name" value="PEPTIDASE_U32"/>
    <property type="match status" value="1"/>
</dbReference>
<accession>A0A7H9CH89</accession>
<dbReference type="Proteomes" id="UP000509414">
    <property type="component" value="Chromosome"/>
</dbReference>
<dbReference type="RefSeq" id="WP_179974687.1">
    <property type="nucleotide sequence ID" value="NZ_CP049075.1"/>
</dbReference>
<sequence>MKKPELLSPAGNLTKLKIALEYGADAVYASVGSFSLRARSGKEFDLESFSEGVRYTHSKGAKFYATLNAFAFNGQIEPLKRHIKAMAEMGVDAFIIASAGIMSLAKELAPNIQIHLSTQANVMNYLDAKVYMDMGARRIVMARELSLKDVVLIKEKLPELEIEIFCHGSMCFAYSGRCLISAVQNGRSSNRGACANDCRFAYNLYAHNENSGVLFKIEQNEQGTHIFNSKDLNLSAHIEQILKSNAIDSLKIEGRTKSEYYVACATRAYRMAIDDAMSGNFRPELYADELNTLKNRGFSDGYLISRPYEKTDMQNLDTNISEGLAQVECFSQDAKSFLAKGQIYLNKDYEILAPLSAKLKPFKDEIGEIFERDGRFYLRFFKLLSVNGKEFNEIHSGNTNAILLPQNMPAFSFLRSRINK</sequence>
<dbReference type="InterPro" id="IPR051454">
    <property type="entry name" value="RNA/ubiquinone_mod_enzymes"/>
</dbReference>
<evidence type="ECO:0000313" key="5">
    <source>
        <dbReference type="Proteomes" id="UP000509414"/>
    </source>
</evidence>
<keyword evidence="5" id="KW-1185">Reference proteome</keyword>
<protein>
    <submittedName>
        <fullName evidence="4">Collagenase-like peptidase, U32 family</fullName>
    </submittedName>
</protein>
<dbReference type="KEGG" id="cinf:CINF_0965"/>
<dbReference type="AlphaFoldDB" id="A0A7H9CH89"/>
<evidence type="ECO:0000256" key="3">
    <source>
        <dbReference type="ARBA" id="ARBA00038374"/>
    </source>
</evidence>
<dbReference type="SUPFAM" id="SSF51412">
    <property type="entry name" value="Inosine monophosphate dehydrogenase (IMPDH)"/>
    <property type="match status" value="1"/>
</dbReference>
<evidence type="ECO:0000256" key="1">
    <source>
        <dbReference type="ARBA" id="ARBA00022670"/>
    </source>
</evidence>